<dbReference type="PANTHER" id="PTHR14732">
    <property type="entry name" value="RNA POLYMERASE II SUBUNIT B1 CTD PHOSPHATASE RPAP2-RELATED"/>
    <property type="match status" value="1"/>
</dbReference>
<gene>
    <name evidence="15" type="ORF">NEMVEDRAFT_v1g203150</name>
</gene>
<dbReference type="KEGG" id="nve:5516229"/>
<comment type="similarity">
    <text evidence="2 11 12">Belongs to the RPAP2 family.</text>
</comment>
<dbReference type="OMA" id="YPICQNK"/>
<evidence type="ECO:0000259" key="14">
    <source>
        <dbReference type="PROSITE" id="PS51479"/>
    </source>
</evidence>
<keyword evidence="4 12" id="KW-0863">Zinc-finger</keyword>
<dbReference type="InterPro" id="IPR038534">
    <property type="entry name" value="Rtr1/RPAP2_sf"/>
</dbReference>
<evidence type="ECO:0000256" key="7">
    <source>
        <dbReference type="ARBA" id="ARBA00022912"/>
    </source>
</evidence>
<evidence type="ECO:0000256" key="2">
    <source>
        <dbReference type="ARBA" id="ARBA00005676"/>
    </source>
</evidence>
<dbReference type="PhylomeDB" id="A7RWF1"/>
<proteinExistence type="inferred from homology"/>
<dbReference type="PANTHER" id="PTHR14732:SF0">
    <property type="entry name" value="RNA POLYMERASE II SUBUNIT B1 CTD PHOSPHATASE RPAP2-RELATED"/>
    <property type="match status" value="1"/>
</dbReference>
<keyword evidence="16" id="KW-1185">Reference proteome</keyword>
<feature type="compositionally biased region" description="Basic and acidic residues" evidence="13">
    <location>
        <begin position="23"/>
        <end position="38"/>
    </location>
</feature>
<dbReference type="Pfam" id="PF04181">
    <property type="entry name" value="RPAP2_Rtr1"/>
    <property type="match status" value="1"/>
</dbReference>
<organism evidence="15 16">
    <name type="scientific">Nematostella vectensis</name>
    <name type="common">Starlet sea anemone</name>
    <dbReference type="NCBI Taxonomy" id="45351"/>
    <lineage>
        <taxon>Eukaryota</taxon>
        <taxon>Metazoa</taxon>
        <taxon>Cnidaria</taxon>
        <taxon>Anthozoa</taxon>
        <taxon>Hexacorallia</taxon>
        <taxon>Actiniaria</taxon>
        <taxon>Edwardsiidae</taxon>
        <taxon>Nematostella</taxon>
    </lineage>
</organism>
<evidence type="ECO:0000256" key="4">
    <source>
        <dbReference type="ARBA" id="ARBA00022771"/>
    </source>
</evidence>
<dbReference type="EC" id="3.1.3.16" evidence="12"/>
<evidence type="ECO:0000256" key="11">
    <source>
        <dbReference type="PROSITE-ProRule" id="PRU00812"/>
    </source>
</evidence>
<dbReference type="PROSITE" id="PS51479">
    <property type="entry name" value="ZF_RTR1"/>
    <property type="match status" value="1"/>
</dbReference>
<dbReference type="GO" id="GO:0005634">
    <property type="term" value="C:nucleus"/>
    <property type="evidence" value="ECO:0000318"/>
    <property type="project" value="GO_Central"/>
</dbReference>
<evidence type="ECO:0000256" key="10">
    <source>
        <dbReference type="ARBA" id="ARBA00048336"/>
    </source>
</evidence>
<name>A7RWF1_NEMVE</name>
<feature type="compositionally biased region" description="Basic and acidic residues" evidence="13">
    <location>
        <begin position="600"/>
        <end position="618"/>
    </location>
</feature>
<dbReference type="InParanoid" id="A7RWF1"/>
<feature type="compositionally biased region" description="Basic residues" evidence="13">
    <location>
        <begin position="9"/>
        <end position="21"/>
    </location>
</feature>
<feature type="domain" description="RTR1-type" evidence="14">
    <location>
        <begin position="73"/>
        <end position="156"/>
    </location>
</feature>
<dbReference type="InterPro" id="IPR039693">
    <property type="entry name" value="Rtr1/RPAP2"/>
</dbReference>
<dbReference type="eggNOG" id="KOG4780">
    <property type="taxonomic scope" value="Eukaryota"/>
</dbReference>
<accession>A7RWF1</accession>
<sequence>MADEEGEKRKAKRHTKKKNAKRSSTDEHTDGEESRRKTLEASIKAQVAAEQRAHQIVEKLVLEEFATPEYFLEIGNYITHRHYSDVVTERFIIKICGYPLCPKSLTNIPKQTFKISTRTNRVYDITERKCFCSNICYKASKFYESQLDESPIWTRSRAGLKEFTLLCGNKTSISPGNVILGSGSLAAETMNSPKGEVTTNIGYGKEATDGDCVSDDHMIGVKHDNDDATAQVSNAFDKLSLSSEVGPRTMSKIEIKEKSVGQDQQYIEKMSTEETRKTRSVNYNENSVTSVDPSCVRSMNSFDNKSTSVTSHSDLFSTCVTTHDAGISRDDLLSTSVTWGGAMHTESTTSQAFLDSVKEIFLQWWTERSISFMATSSRTCEEKEEKGSTFEEKALHFITHAENSDSEKDEDTTLPKKENSTTSEVRPCVLPPIDSKSQQVIRKRIVLQTLNRVLPEFLHSLGVTVSDISSDLAQLVKTFRLLSQNTMLKTLQWNVVAVVLILMLRHRNKIIKERLETTPDPKSALLKGLGLANEEFDPFFLALEKKLLDKGHSLTDHQSTSDIPRTQTHKVEQELGTALHERREHGNVGTFVEFRIENSARTQKTEEKPVTRHKKGEDDWPMGINHGSACVEKYSEMEDLD</sequence>
<dbReference type="STRING" id="45351.A7RWF1"/>
<dbReference type="Proteomes" id="UP000001593">
    <property type="component" value="Unassembled WGS sequence"/>
</dbReference>
<dbReference type="EMBL" id="DS469546">
    <property type="protein sequence ID" value="EDO44305.1"/>
    <property type="molecule type" value="Genomic_DNA"/>
</dbReference>
<reference evidence="15 16" key="1">
    <citation type="journal article" date="2007" name="Science">
        <title>Sea anemone genome reveals ancestral eumetazoan gene repertoire and genomic organization.</title>
        <authorList>
            <person name="Putnam N.H."/>
            <person name="Srivastava M."/>
            <person name="Hellsten U."/>
            <person name="Dirks B."/>
            <person name="Chapman J."/>
            <person name="Salamov A."/>
            <person name="Terry A."/>
            <person name="Shapiro H."/>
            <person name="Lindquist E."/>
            <person name="Kapitonov V.V."/>
            <person name="Jurka J."/>
            <person name="Genikhovich G."/>
            <person name="Grigoriev I.V."/>
            <person name="Lucas S.M."/>
            <person name="Steele R.E."/>
            <person name="Finnerty J.R."/>
            <person name="Technau U."/>
            <person name="Martindale M.Q."/>
            <person name="Rokhsar D.S."/>
        </authorList>
    </citation>
    <scope>NUCLEOTIDE SEQUENCE [LARGE SCALE GENOMIC DNA]</scope>
    <source>
        <strain evidence="16">CH2 X CH6</strain>
    </source>
</reference>
<keyword evidence="5 12" id="KW-0378">Hydrolase</keyword>
<feature type="compositionally biased region" description="Basic and acidic residues" evidence="13">
    <location>
        <begin position="402"/>
        <end position="419"/>
    </location>
</feature>
<dbReference type="GO" id="GO:0043175">
    <property type="term" value="F:RNA polymerase core enzyme binding"/>
    <property type="evidence" value="ECO:0007669"/>
    <property type="project" value="UniProtKB-UniRule"/>
</dbReference>
<evidence type="ECO:0000313" key="16">
    <source>
        <dbReference type="Proteomes" id="UP000001593"/>
    </source>
</evidence>
<dbReference type="GO" id="GO:0008420">
    <property type="term" value="F:RNA polymerase II CTD heptapeptide repeat phosphatase activity"/>
    <property type="evidence" value="ECO:0000318"/>
    <property type="project" value="GO_Central"/>
</dbReference>
<keyword evidence="7 12" id="KW-0904">Protein phosphatase</keyword>
<evidence type="ECO:0000256" key="1">
    <source>
        <dbReference type="ARBA" id="ARBA00004123"/>
    </source>
</evidence>
<dbReference type="Gene3D" id="1.25.40.820">
    <property type="match status" value="1"/>
</dbReference>
<dbReference type="AlphaFoldDB" id="A7RWF1"/>
<comment type="catalytic activity">
    <reaction evidence="9 12">
        <text>O-phospho-L-seryl-[protein] + H2O = L-seryl-[protein] + phosphate</text>
        <dbReference type="Rhea" id="RHEA:20629"/>
        <dbReference type="Rhea" id="RHEA-COMP:9863"/>
        <dbReference type="Rhea" id="RHEA-COMP:11604"/>
        <dbReference type="ChEBI" id="CHEBI:15377"/>
        <dbReference type="ChEBI" id="CHEBI:29999"/>
        <dbReference type="ChEBI" id="CHEBI:43474"/>
        <dbReference type="ChEBI" id="CHEBI:83421"/>
        <dbReference type="EC" id="3.1.3.16"/>
    </reaction>
</comment>
<evidence type="ECO:0000256" key="12">
    <source>
        <dbReference type="RuleBase" id="RU367080"/>
    </source>
</evidence>
<keyword evidence="8 12" id="KW-0539">Nucleus</keyword>
<evidence type="ECO:0000256" key="9">
    <source>
        <dbReference type="ARBA" id="ARBA00047761"/>
    </source>
</evidence>
<dbReference type="HOGENOM" id="CLU_028704_0_0_1"/>
<feature type="region of interest" description="Disordered" evidence="13">
    <location>
        <begin position="1"/>
        <end position="38"/>
    </location>
</feature>
<evidence type="ECO:0000256" key="13">
    <source>
        <dbReference type="SAM" id="MobiDB-lite"/>
    </source>
</evidence>
<feature type="region of interest" description="Disordered" evidence="13">
    <location>
        <begin position="401"/>
        <end position="429"/>
    </location>
</feature>
<dbReference type="GO" id="GO:0008270">
    <property type="term" value="F:zinc ion binding"/>
    <property type="evidence" value="ECO:0007669"/>
    <property type="project" value="UniProtKB-KW"/>
</dbReference>
<evidence type="ECO:0000313" key="15">
    <source>
        <dbReference type="EMBL" id="EDO44305.1"/>
    </source>
</evidence>
<dbReference type="OrthoDB" id="2590500at2759"/>
<evidence type="ECO:0000256" key="3">
    <source>
        <dbReference type="ARBA" id="ARBA00022723"/>
    </source>
</evidence>
<evidence type="ECO:0000256" key="6">
    <source>
        <dbReference type="ARBA" id="ARBA00022833"/>
    </source>
</evidence>
<comment type="function">
    <text evidence="12">Putative RNA polymerase II subunit B1 C-terminal domain (CTD) phosphatase involved in RNA polymerase II transcription regulation.</text>
</comment>
<feature type="region of interest" description="Disordered" evidence="13">
    <location>
        <begin position="600"/>
        <end position="626"/>
    </location>
</feature>
<evidence type="ECO:0000256" key="5">
    <source>
        <dbReference type="ARBA" id="ARBA00022801"/>
    </source>
</evidence>
<protein>
    <recommendedName>
        <fullName evidence="12">RNA polymerase II subunit B1 CTD phosphatase RPAP2 homolog</fullName>
        <ecNumber evidence="12">3.1.3.16</ecNumber>
    </recommendedName>
</protein>
<dbReference type="GO" id="GO:0005737">
    <property type="term" value="C:cytoplasm"/>
    <property type="evidence" value="ECO:0000318"/>
    <property type="project" value="GO_Central"/>
</dbReference>
<keyword evidence="3 12" id="KW-0479">Metal-binding</keyword>
<keyword evidence="6 12" id="KW-0862">Zinc</keyword>
<comment type="catalytic activity">
    <reaction evidence="10 12">
        <text>O-phospho-L-threonyl-[protein] + H2O = L-threonyl-[protein] + phosphate</text>
        <dbReference type="Rhea" id="RHEA:47004"/>
        <dbReference type="Rhea" id="RHEA-COMP:11060"/>
        <dbReference type="Rhea" id="RHEA-COMP:11605"/>
        <dbReference type="ChEBI" id="CHEBI:15377"/>
        <dbReference type="ChEBI" id="CHEBI:30013"/>
        <dbReference type="ChEBI" id="CHEBI:43474"/>
        <dbReference type="ChEBI" id="CHEBI:61977"/>
        <dbReference type="EC" id="3.1.3.16"/>
    </reaction>
</comment>
<comment type="subcellular location">
    <subcellularLocation>
        <location evidence="1 12">Nucleus</location>
    </subcellularLocation>
</comment>
<dbReference type="InterPro" id="IPR007308">
    <property type="entry name" value="Rtr1/RPAP2_dom"/>
</dbReference>
<evidence type="ECO:0000256" key="8">
    <source>
        <dbReference type="ARBA" id="ARBA00023242"/>
    </source>
</evidence>